<dbReference type="PANTHER" id="PTHR15002:SF0">
    <property type="entry name" value="RIBOSOMAL BIOGENESIS PROTEIN LAS1L"/>
    <property type="match status" value="1"/>
</dbReference>
<organism evidence="1 2">
    <name type="scientific">Centaurea solstitialis</name>
    <name type="common">yellow star-thistle</name>
    <dbReference type="NCBI Taxonomy" id="347529"/>
    <lineage>
        <taxon>Eukaryota</taxon>
        <taxon>Viridiplantae</taxon>
        <taxon>Streptophyta</taxon>
        <taxon>Embryophyta</taxon>
        <taxon>Tracheophyta</taxon>
        <taxon>Spermatophyta</taxon>
        <taxon>Magnoliopsida</taxon>
        <taxon>eudicotyledons</taxon>
        <taxon>Gunneridae</taxon>
        <taxon>Pentapetalae</taxon>
        <taxon>asterids</taxon>
        <taxon>campanulids</taxon>
        <taxon>Asterales</taxon>
        <taxon>Asteraceae</taxon>
        <taxon>Carduoideae</taxon>
        <taxon>Cardueae</taxon>
        <taxon>Centaureinae</taxon>
        <taxon>Centaurea</taxon>
    </lineage>
</organism>
<dbReference type="GO" id="GO:0004519">
    <property type="term" value="F:endonuclease activity"/>
    <property type="evidence" value="ECO:0007669"/>
    <property type="project" value="InterPro"/>
</dbReference>
<dbReference type="GO" id="GO:0090730">
    <property type="term" value="C:Las1 complex"/>
    <property type="evidence" value="ECO:0007669"/>
    <property type="project" value="InterPro"/>
</dbReference>
<gene>
    <name evidence="1" type="ORF">OSB04_029374</name>
</gene>
<dbReference type="AlphaFoldDB" id="A0AA38SQ11"/>
<dbReference type="GO" id="GO:0000470">
    <property type="term" value="P:maturation of LSU-rRNA"/>
    <property type="evidence" value="ECO:0007669"/>
    <property type="project" value="TreeGrafter"/>
</dbReference>
<dbReference type="PANTHER" id="PTHR15002">
    <property type="entry name" value="RIBOSOMAL BIOGENESIS PROTEIN LAS1L"/>
    <property type="match status" value="1"/>
</dbReference>
<reference evidence="1" key="1">
    <citation type="submission" date="2023-03" db="EMBL/GenBank/DDBJ databases">
        <title>Chromosome-scale reference genome and RAD-based genetic map of yellow starthistle (Centaurea solstitialis) reveal putative structural variation and QTLs associated with invader traits.</title>
        <authorList>
            <person name="Reatini B."/>
            <person name="Cang F.A."/>
            <person name="Jiang Q."/>
            <person name="Mckibben M.T.W."/>
            <person name="Barker M.S."/>
            <person name="Rieseberg L.H."/>
            <person name="Dlugosch K.M."/>
        </authorList>
    </citation>
    <scope>NUCLEOTIDE SEQUENCE</scope>
    <source>
        <strain evidence="1">CAN-66</strain>
        <tissue evidence="1">Leaf</tissue>
    </source>
</reference>
<accession>A0AA38SQ11</accession>
<dbReference type="InterPro" id="IPR007174">
    <property type="entry name" value="Las1"/>
</dbReference>
<keyword evidence="2" id="KW-1185">Reference proteome</keyword>
<protein>
    <submittedName>
        <fullName evidence="1">Uncharacterized protein</fullName>
    </submittedName>
</protein>
<dbReference type="Proteomes" id="UP001172457">
    <property type="component" value="Chromosome 7"/>
</dbReference>
<dbReference type="EMBL" id="JARYMX010000007">
    <property type="protein sequence ID" value="KAJ9542868.1"/>
    <property type="molecule type" value="Genomic_DNA"/>
</dbReference>
<evidence type="ECO:0000313" key="2">
    <source>
        <dbReference type="Proteomes" id="UP001172457"/>
    </source>
</evidence>
<comment type="caution">
    <text evidence="1">The sequence shown here is derived from an EMBL/GenBank/DDBJ whole genome shotgun (WGS) entry which is preliminary data.</text>
</comment>
<name>A0AA38SQ11_9ASTR</name>
<proteinExistence type="predicted"/>
<dbReference type="GO" id="GO:0030687">
    <property type="term" value="C:preribosome, large subunit precursor"/>
    <property type="evidence" value="ECO:0007669"/>
    <property type="project" value="TreeGrafter"/>
</dbReference>
<evidence type="ECO:0000313" key="1">
    <source>
        <dbReference type="EMBL" id="KAJ9542868.1"/>
    </source>
</evidence>
<sequence>MVSSPGNNHLTAAASVIAQRAGNQMLVMKLNKLASLHASNADSVTIDSESFYNQQENSIREAAKNLDLVKRKLSEKVKLKKTAVKTKMGRWSPAKSWKACPIGMLPSDVGSSGLVPVLDDDKEHEVDEKVEVVSCGSKREADDVLENSDAKKLKESRFIDEVEEDEDRLLKNGLMIGGVWKRVSEDEVINMASAVRILV</sequence>
<dbReference type="GO" id="GO:0000460">
    <property type="term" value="P:maturation of 5.8S rRNA"/>
    <property type="evidence" value="ECO:0007669"/>
    <property type="project" value="TreeGrafter"/>
</dbReference>